<dbReference type="Proteomes" id="UP001221898">
    <property type="component" value="Unassembled WGS sequence"/>
</dbReference>
<reference evidence="2" key="1">
    <citation type="journal article" date="2023" name="Science">
        <title>Genome structures resolve the early diversification of teleost fishes.</title>
        <authorList>
            <person name="Parey E."/>
            <person name="Louis A."/>
            <person name="Montfort J."/>
            <person name="Bouchez O."/>
            <person name="Roques C."/>
            <person name="Iampietro C."/>
            <person name="Lluch J."/>
            <person name="Castinel A."/>
            <person name="Donnadieu C."/>
            <person name="Desvignes T."/>
            <person name="Floi Bucao C."/>
            <person name="Jouanno E."/>
            <person name="Wen M."/>
            <person name="Mejri S."/>
            <person name="Dirks R."/>
            <person name="Jansen H."/>
            <person name="Henkel C."/>
            <person name="Chen W.J."/>
            <person name="Zahm M."/>
            <person name="Cabau C."/>
            <person name="Klopp C."/>
            <person name="Thompson A.W."/>
            <person name="Robinson-Rechavi M."/>
            <person name="Braasch I."/>
            <person name="Lecointre G."/>
            <person name="Bobe J."/>
            <person name="Postlethwait J.H."/>
            <person name="Berthelot C."/>
            <person name="Roest Crollius H."/>
            <person name="Guiguen Y."/>
        </authorList>
    </citation>
    <scope>NUCLEOTIDE SEQUENCE</scope>
    <source>
        <strain evidence="2">NC1722</strain>
    </source>
</reference>
<keyword evidence="3" id="KW-1185">Reference proteome</keyword>
<accession>A0AAD7SFN0</accession>
<sequence length="103" mass="11728">MALFFIRESTSRAYRCPTRADTRTATLRSTGTERILRTDAGEPLTEQKKSTPAARHTKHQLMWFIMLTRVCPVHSGVRRLNPRGDARARRGYVRSRGRGEEGG</sequence>
<evidence type="ECO:0000256" key="1">
    <source>
        <dbReference type="SAM" id="MobiDB-lite"/>
    </source>
</evidence>
<name>A0AAD7SFN0_9TELE</name>
<evidence type="ECO:0000313" key="2">
    <source>
        <dbReference type="EMBL" id="KAJ8401694.1"/>
    </source>
</evidence>
<gene>
    <name evidence="2" type="ORF">AAFF_G00376650</name>
</gene>
<comment type="caution">
    <text evidence="2">The sequence shown here is derived from an EMBL/GenBank/DDBJ whole genome shotgun (WGS) entry which is preliminary data.</text>
</comment>
<protein>
    <submittedName>
        <fullName evidence="2">Uncharacterized protein</fullName>
    </submittedName>
</protein>
<evidence type="ECO:0000313" key="3">
    <source>
        <dbReference type="Proteomes" id="UP001221898"/>
    </source>
</evidence>
<feature type="region of interest" description="Disordered" evidence="1">
    <location>
        <begin position="79"/>
        <end position="103"/>
    </location>
</feature>
<proteinExistence type="predicted"/>
<organism evidence="2 3">
    <name type="scientific">Aldrovandia affinis</name>
    <dbReference type="NCBI Taxonomy" id="143900"/>
    <lineage>
        <taxon>Eukaryota</taxon>
        <taxon>Metazoa</taxon>
        <taxon>Chordata</taxon>
        <taxon>Craniata</taxon>
        <taxon>Vertebrata</taxon>
        <taxon>Euteleostomi</taxon>
        <taxon>Actinopterygii</taxon>
        <taxon>Neopterygii</taxon>
        <taxon>Teleostei</taxon>
        <taxon>Notacanthiformes</taxon>
        <taxon>Halosauridae</taxon>
        <taxon>Aldrovandia</taxon>
    </lineage>
</organism>
<dbReference type="AlphaFoldDB" id="A0AAD7SFN0"/>
<dbReference type="EMBL" id="JAINUG010000068">
    <property type="protein sequence ID" value="KAJ8401694.1"/>
    <property type="molecule type" value="Genomic_DNA"/>
</dbReference>